<evidence type="ECO:0000256" key="3">
    <source>
        <dbReference type="SAM" id="Coils"/>
    </source>
</evidence>
<evidence type="ECO:0000256" key="2">
    <source>
        <dbReference type="ARBA" id="ARBA00012438"/>
    </source>
</evidence>
<dbReference type="CDD" id="cd00082">
    <property type="entry name" value="HisKA"/>
    <property type="match status" value="1"/>
</dbReference>
<feature type="transmembrane region" description="Helical" evidence="4">
    <location>
        <begin position="76"/>
        <end position="93"/>
    </location>
</feature>
<evidence type="ECO:0000313" key="6">
    <source>
        <dbReference type="Proteomes" id="UP001300692"/>
    </source>
</evidence>
<feature type="transmembrane region" description="Helical" evidence="4">
    <location>
        <begin position="105"/>
        <end position="125"/>
    </location>
</feature>
<dbReference type="Gene3D" id="1.10.287.130">
    <property type="match status" value="1"/>
</dbReference>
<proteinExistence type="predicted"/>
<evidence type="ECO:0000256" key="1">
    <source>
        <dbReference type="ARBA" id="ARBA00000085"/>
    </source>
</evidence>
<dbReference type="EC" id="2.7.13.3" evidence="2"/>
<keyword evidence="4" id="KW-1133">Transmembrane helix</keyword>
<dbReference type="RefSeq" id="WP_264136432.1">
    <property type="nucleotide sequence ID" value="NZ_JAOYOD010000001.1"/>
</dbReference>
<organism evidence="5 6">
    <name type="scientific">Reichenbachiella ulvae</name>
    <dbReference type="NCBI Taxonomy" id="2980104"/>
    <lineage>
        <taxon>Bacteria</taxon>
        <taxon>Pseudomonadati</taxon>
        <taxon>Bacteroidota</taxon>
        <taxon>Cytophagia</taxon>
        <taxon>Cytophagales</taxon>
        <taxon>Reichenbachiellaceae</taxon>
        <taxon>Reichenbachiella</taxon>
    </lineage>
</organism>
<name>A0ABT3CPR2_9BACT</name>
<dbReference type="InterPro" id="IPR036097">
    <property type="entry name" value="HisK_dim/P_sf"/>
</dbReference>
<gene>
    <name evidence="5" type="ORF">N7U62_03185</name>
</gene>
<protein>
    <recommendedName>
        <fullName evidence="2">histidine kinase</fullName>
        <ecNumber evidence="2">2.7.13.3</ecNumber>
    </recommendedName>
</protein>
<accession>A0ABT3CPR2</accession>
<dbReference type="EMBL" id="JAOYOD010000001">
    <property type="protein sequence ID" value="MCV9385647.1"/>
    <property type="molecule type" value="Genomic_DNA"/>
</dbReference>
<feature type="transmembrane region" description="Helical" evidence="4">
    <location>
        <begin position="52"/>
        <end position="69"/>
    </location>
</feature>
<keyword evidence="6" id="KW-1185">Reference proteome</keyword>
<reference evidence="5 6" key="1">
    <citation type="submission" date="2022-10" db="EMBL/GenBank/DDBJ databases">
        <title>Comparative genomics and taxonomic characterization of three novel marine species of genus Reichenbachiella exhibiting antioxidant and polysaccharide degradation activities.</title>
        <authorList>
            <person name="Muhammad N."/>
            <person name="Lee Y.-J."/>
            <person name="Ko J."/>
            <person name="Kim S.-G."/>
        </authorList>
    </citation>
    <scope>NUCLEOTIDE SEQUENCE [LARGE SCALE GENOMIC DNA]</scope>
    <source>
        <strain evidence="5 6">ABR2-5</strain>
    </source>
</reference>
<dbReference type="SUPFAM" id="SSF47384">
    <property type="entry name" value="Homodimeric domain of signal transducing histidine kinase"/>
    <property type="match status" value="1"/>
</dbReference>
<comment type="catalytic activity">
    <reaction evidence="1">
        <text>ATP + protein L-histidine = ADP + protein N-phospho-L-histidine.</text>
        <dbReference type="EC" id="2.7.13.3"/>
    </reaction>
</comment>
<keyword evidence="4" id="KW-0812">Transmembrane</keyword>
<feature type="coiled-coil region" evidence="3">
    <location>
        <begin position="129"/>
        <end position="188"/>
    </location>
</feature>
<evidence type="ECO:0000256" key="4">
    <source>
        <dbReference type="SAM" id="Phobius"/>
    </source>
</evidence>
<keyword evidence="3" id="KW-0175">Coiled coil</keyword>
<comment type="caution">
    <text evidence="5">The sequence shown here is derived from an EMBL/GenBank/DDBJ whole genome shotgun (WGS) entry which is preliminary data.</text>
</comment>
<keyword evidence="4" id="KW-0472">Membrane</keyword>
<dbReference type="InterPro" id="IPR003661">
    <property type="entry name" value="HisK_dim/P_dom"/>
</dbReference>
<feature type="transmembrane region" description="Helical" evidence="4">
    <location>
        <begin position="25"/>
        <end position="46"/>
    </location>
</feature>
<sequence length="250" mass="28692">MNLSCYLAMTLITGLAWWMVRVPNLMAYSVFVQVTALVALFVVVWVHNGGVYSSYSTAYFTIMLVLISVMPRNFKISSLVLFCSITLILSTFFNYSISPEAATSFWMNVDYLMNSVLIAICILFVKDDLESERITYDQYNEQIDRLTEQLFEKRKKLLHQRNKIQNTKNNLEKIVEENTAELREKNELLATYAYDNAHILRAPLSNILGLIEILENDTDESTKNSAVLKELKEQAHSLDALVKKVNVILK</sequence>
<evidence type="ECO:0000313" key="5">
    <source>
        <dbReference type="EMBL" id="MCV9385647.1"/>
    </source>
</evidence>
<dbReference type="Proteomes" id="UP001300692">
    <property type="component" value="Unassembled WGS sequence"/>
</dbReference>